<keyword evidence="2" id="KW-1185">Reference proteome</keyword>
<gene>
    <name evidence="1" type="ORF">TVG0575781</name>
</gene>
<dbReference type="AlphaFoldDB" id="Q97B70"/>
<reference evidence="1 2" key="1">
    <citation type="journal article" date="1999" name="Proc. Jpn. Acad.">
        <title>Determination of the complete genomic DNA sequence of Thermoplasma volvanium GSS1.</title>
        <authorList>
            <person name="Kawashima T."/>
            <person name="Yamamoto Y."/>
            <person name="Aramaki H."/>
            <person name="Nunoshiba T."/>
            <person name="Kawamoto T."/>
            <person name="Watanabe K."/>
            <person name="Yamazaki M."/>
            <person name="Kanehori K."/>
            <person name="Amano N."/>
            <person name="Ohya Y."/>
            <person name="Makino K."/>
            <person name="Suzuki M."/>
        </authorList>
    </citation>
    <scope>NUCLEOTIDE SEQUENCE [LARGE SCALE GENOMIC DNA]</scope>
    <source>
        <strain evidence="2">ATCC 51530 / DSM 4299 / JCM 9571 / NBRC 15438 / GSS1</strain>
    </source>
</reference>
<dbReference type="EMBL" id="BA000011">
    <property type="protein sequence ID" value="BAB59729.1"/>
    <property type="molecule type" value="Genomic_DNA"/>
</dbReference>
<dbReference type="KEGG" id="tvo:TVG0575781"/>
<name>Q97B70_THEVO</name>
<protein>
    <submittedName>
        <fullName evidence="1">TVG0575781 protein</fullName>
    </submittedName>
</protein>
<organism evidence="1 2">
    <name type="scientific">Thermoplasma volcanium (strain ATCC 51530 / DSM 4299 / JCM 9571 / NBRC 15438 / GSS1)</name>
    <dbReference type="NCBI Taxonomy" id="273116"/>
    <lineage>
        <taxon>Archaea</taxon>
        <taxon>Methanobacteriati</taxon>
        <taxon>Thermoplasmatota</taxon>
        <taxon>Thermoplasmata</taxon>
        <taxon>Thermoplasmatales</taxon>
        <taxon>Thermoplasmataceae</taxon>
        <taxon>Thermoplasma</taxon>
    </lineage>
</organism>
<dbReference type="PhylomeDB" id="Q97B70"/>
<dbReference type="PaxDb" id="273116-14324802"/>
<evidence type="ECO:0000313" key="2">
    <source>
        <dbReference type="Proteomes" id="UP000001017"/>
    </source>
</evidence>
<sequence>MIPQVSRSQSEVTIWETNGTERERNGISYMRLYPSVMLFNITDDHVHDVMVGRKIPESIKDRIAKIFRERRYDSKAIFNDFRSRKVIHPGRNASSRSGCSQARASIVRLIKKTYEEEWKESVQYGKRWNVVIYFLGLKRTMGEVIKAVRSEYIVQEIALKVQYYKIMRDNPCVLNCATYLFVTYADTRNNIERVL</sequence>
<dbReference type="eggNOG" id="arCOG02754">
    <property type="taxonomic scope" value="Archaea"/>
</dbReference>
<dbReference type="Proteomes" id="UP000001017">
    <property type="component" value="Chromosome"/>
</dbReference>
<reference evidence="1 2" key="2">
    <citation type="journal article" date="2000" name="Proc. Natl. Acad. Sci. U.S.A.">
        <title>Archaeal adaptation to higher temperatures revealed by genomic sequence of Thermoplasma volcanium.</title>
        <authorList>
            <person name="Kawashima T."/>
            <person name="Amano N."/>
            <person name="Koike H."/>
            <person name="Makino S."/>
            <person name="Higuchi S."/>
            <person name="Kawashima-Ohya Y."/>
            <person name="Watanabe K."/>
            <person name="Yamazaki M."/>
            <person name="Kanehori K."/>
            <person name="Kawamoto T."/>
            <person name="Nunoshiba T."/>
            <person name="Yamamoto Y."/>
            <person name="Aramaki H."/>
            <person name="Makino K."/>
            <person name="Suzuki M."/>
        </authorList>
    </citation>
    <scope>NUCLEOTIDE SEQUENCE [LARGE SCALE GENOMIC DNA]</scope>
    <source>
        <strain evidence="2">ATCC 51530 / DSM 4299 / JCM 9571 / NBRC 15438 / GSS1</strain>
    </source>
</reference>
<dbReference type="HOGENOM" id="CLU_1393644_0_0_2"/>
<accession>Q97B70</accession>
<evidence type="ECO:0000313" key="1">
    <source>
        <dbReference type="EMBL" id="BAB59729.1"/>
    </source>
</evidence>
<proteinExistence type="predicted"/>